<sequence>MARYQILAQMMTLPKPMPIGEADTPADAVRKARELQQKGQQNLQIADKQAEQYFPVDAFAAKHGIR</sequence>
<evidence type="ECO:0000313" key="2">
    <source>
        <dbReference type="Proteomes" id="UP000092498"/>
    </source>
</evidence>
<dbReference type="Proteomes" id="UP000092498">
    <property type="component" value="Chromosome"/>
</dbReference>
<dbReference type="RefSeq" id="WP_066773015.1">
    <property type="nucleotide sequence ID" value="NZ_CP013244.1"/>
</dbReference>
<dbReference type="InParanoid" id="A0A1B1AKX8"/>
<evidence type="ECO:0000313" key="1">
    <source>
        <dbReference type="EMBL" id="ANP47207.1"/>
    </source>
</evidence>
<proteinExistence type="predicted"/>
<protein>
    <submittedName>
        <fullName evidence="1">Uncharacterized protein</fullName>
    </submittedName>
</protein>
<dbReference type="STRING" id="1759059.ATE48_15415"/>
<organism evidence="1 2">
    <name type="scientific">Candidatus Viadribacter manganicus</name>
    <dbReference type="NCBI Taxonomy" id="1759059"/>
    <lineage>
        <taxon>Bacteria</taxon>
        <taxon>Pseudomonadati</taxon>
        <taxon>Pseudomonadota</taxon>
        <taxon>Alphaproteobacteria</taxon>
        <taxon>Hyphomonadales</taxon>
        <taxon>Hyphomonadaceae</taxon>
        <taxon>Candidatus Viadribacter</taxon>
    </lineage>
</organism>
<dbReference type="AlphaFoldDB" id="A0A1B1AKX8"/>
<dbReference type="EMBL" id="CP013244">
    <property type="protein sequence ID" value="ANP47207.1"/>
    <property type="molecule type" value="Genomic_DNA"/>
</dbReference>
<name>A0A1B1AKX8_9PROT</name>
<reference evidence="1 2" key="1">
    <citation type="submission" date="2015-11" db="EMBL/GenBank/DDBJ databases">
        <title>Whole-Genome Sequence of Candidatus Oderbacter manganicum from the National Park Lower Oder Valley, Germany.</title>
        <authorList>
            <person name="Braun B."/>
            <person name="Liere K."/>
            <person name="Szewzyk U."/>
        </authorList>
    </citation>
    <scope>NUCLEOTIDE SEQUENCE [LARGE SCALE GENOMIC DNA]</scope>
    <source>
        <strain evidence="1 2">OTSz_A_272</strain>
    </source>
</reference>
<gene>
    <name evidence="1" type="ORF">ATE48_15415</name>
</gene>
<dbReference type="KEGG" id="cbot:ATE48_15415"/>
<accession>A0A1B1AKX8</accession>
<keyword evidence="2" id="KW-1185">Reference proteome</keyword>